<dbReference type="EMBL" id="CAACVG010007580">
    <property type="protein sequence ID" value="VEN46164.1"/>
    <property type="molecule type" value="Genomic_DNA"/>
</dbReference>
<protein>
    <submittedName>
        <fullName evidence="2">Uncharacterized protein</fullName>
    </submittedName>
</protein>
<evidence type="ECO:0000256" key="1">
    <source>
        <dbReference type="SAM" id="SignalP"/>
    </source>
</evidence>
<proteinExistence type="predicted"/>
<feature type="signal peptide" evidence="1">
    <location>
        <begin position="1"/>
        <end position="25"/>
    </location>
</feature>
<reference evidence="2 3" key="1">
    <citation type="submission" date="2019-01" db="EMBL/GenBank/DDBJ databases">
        <authorList>
            <person name="Sayadi A."/>
        </authorList>
    </citation>
    <scope>NUCLEOTIDE SEQUENCE [LARGE SCALE GENOMIC DNA]</scope>
</reference>
<accession>A0A653CFL9</accession>
<dbReference type="Proteomes" id="UP000410492">
    <property type="component" value="Unassembled WGS sequence"/>
</dbReference>
<keyword evidence="1" id="KW-0732">Signal</keyword>
<organism evidence="2 3">
    <name type="scientific">Callosobruchus maculatus</name>
    <name type="common">Southern cowpea weevil</name>
    <name type="synonym">Pulse bruchid</name>
    <dbReference type="NCBI Taxonomy" id="64391"/>
    <lineage>
        <taxon>Eukaryota</taxon>
        <taxon>Metazoa</taxon>
        <taxon>Ecdysozoa</taxon>
        <taxon>Arthropoda</taxon>
        <taxon>Hexapoda</taxon>
        <taxon>Insecta</taxon>
        <taxon>Pterygota</taxon>
        <taxon>Neoptera</taxon>
        <taxon>Endopterygota</taxon>
        <taxon>Coleoptera</taxon>
        <taxon>Polyphaga</taxon>
        <taxon>Cucujiformia</taxon>
        <taxon>Chrysomeloidea</taxon>
        <taxon>Chrysomelidae</taxon>
        <taxon>Bruchinae</taxon>
        <taxon>Bruchini</taxon>
        <taxon>Callosobruchus</taxon>
    </lineage>
</organism>
<evidence type="ECO:0000313" key="2">
    <source>
        <dbReference type="EMBL" id="VEN46164.1"/>
    </source>
</evidence>
<feature type="non-terminal residue" evidence="2">
    <location>
        <position position="77"/>
    </location>
</feature>
<feature type="chain" id="PRO_5024870746" evidence="1">
    <location>
        <begin position="26"/>
        <end position="77"/>
    </location>
</feature>
<keyword evidence="3" id="KW-1185">Reference proteome</keyword>
<dbReference type="OrthoDB" id="6769138at2759"/>
<sequence>MPGPPTTTPLSLLLLTAMLLTSCCGESGTPLVVVSEMCHRQIAVDEVLASLRKAHLNVSLVAAEDICVHEKNLLQVL</sequence>
<evidence type="ECO:0000313" key="3">
    <source>
        <dbReference type="Proteomes" id="UP000410492"/>
    </source>
</evidence>
<gene>
    <name evidence="2" type="ORF">CALMAC_LOCUS8351</name>
</gene>
<dbReference type="AlphaFoldDB" id="A0A653CFL9"/>
<name>A0A653CFL9_CALMS</name>